<comment type="caution">
    <text evidence="1">The sequence shown here is derived from an EMBL/GenBank/DDBJ whole genome shotgun (WGS) entry which is preliminary data.</text>
</comment>
<accession>A0A5E4D0H9</accession>
<sequence length="78" mass="8003">QVHGGREFSVAGWVLSEGVNVARLRLSVAPCWDPTQAHPGATSTLSAAQGTGQLSTAAGIQLPTGARLGDLNLPQQAR</sequence>
<keyword evidence="2" id="KW-1185">Reference proteome</keyword>
<name>A0A5E4D0H9_MARMO</name>
<evidence type="ECO:0000313" key="1">
    <source>
        <dbReference type="EMBL" id="VTJ86732.1"/>
    </source>
</evidence>
<evidence type="ECO:0000313" key="2">
    <source>
        <dbReference type="Proteomes" id="UP000335636"/>
    </source>
</evidence>
<organism evidence="1 2">
    <name type="scientific">Marmota monax</name>
    <name type="common">Woodchuck</name>
    <dbReference type="NCBI Taxonomy" id="9995"/>
    <lineage>
        <taxon>Eukaryota</taxon>
        <taxon>Metazoa</taxon>
        <taxon>Chordata</taxon>
        <taxon>Craniata</taxon>
        <taxon>Vertebrata</taxon>
        <taxon>Euteleostomi</taxon>
        <taxon>Mammalia</taxon>
        <taxon>Eutheria</taxon>
        <taxon>Euarchontoglires</taxon>
        <taxon>Glires</taxon>
        <taxon>Rodentia</taxon>
        <taxon>Sciuromorpha</taxon>
        <taxon>Sciuridae</taxon>
        <taxon>Xerinae</taxon>
        <taxon>Marmotini</taxon>
        <taxon>Marmota</taxon>
    </lineage>
</organism>
<feature type="non-terminal residue" evidence="1">
    <location>
        <position position="1"/>
    </location>
</feature>
<proteinExistence type="predicted"/>
<dbReference type="EMBL" id="CABDUW010002422">
    <property type="protein sequence ID" value="VTJ86732.1"/>
    <property type="molecule type" value="Genomic_DNA"/>
</dbReference>
<gene>
    <name evidence="1" type="ORF">MONAX_5E015165</name>
</gene>
<feature type="non-terminal residue" evidence="1">
    <location>
        <position position="78"/>
    </location>
</feature>
<dbReference type="Proteomes" id="UP000335636">
    <property type="component" value="Unassembled WGS sequence"/>
</dbReference>
<protein>
    <submittedName>
        <fullName evidence="1">Uncharacterized protein</fullName>
    </submittedName>
</protein>
<reference evidence="1" key="1">
    <citation type="submission" date="2019-04" db="EMBL/GenBank/DDBJ databases">
        <authorList>
            <person name="Alioto T."/>
            <person name="Alioto T."/>
        </authorList>
    </citation>
    <scope>NUCLEOTIDE SEQUENCE [LARGE SCALE GENOMIC DNA]</scope>
</reference>
<dbReference type="AlphaFoldDB" id="A0A5E4D0H9"/>